<keyword evidence="2" id="KW-0597">Phosphoprotein</keyword>
<dbReference type="InterPro" id="IPR050091">
    <property type="entry name" value="PKS_NRPS_Biosynth_Enz"/>
</dbReference>
<evidence type="ECO:0000259" key="3">
    <source>
        <dbReference type="SMART" id="SM00827"/>
    </source>
</evidence>
<evidence type="ECO:0000313" key="4">
    <source>
        <dbReference type="EMBL" id="MCK9879156.1"/>
    </source>
</evidence>
<dbReference type="Gene3D" id="3.40.366.10">
    <property type="entry name" value="Malonyl-Coenzyme A Acyl Carrier Protein, domain 2"/>
    <property type="match status" value="1"/>
</dbReference>
<dbReference type="EMBL" id="JALKFT010000108">
    <property type="protein sequence ID" value="MCK9879156.1"/>
    <property type="molecule type" value="Genomic_DNA"/>
</dbReference>
<name>A0ABT0K631_9ACTN</name>
<proteinExistence type="predicted"/>
<comment type="caution">
    <text evidence="4">The sequence shown here is derived from an EMBL/GenBank/DDBJ whole genome shotgun (WGS) entry which is preliminary data.</text>
</comment>
<dbReference type="Proteomes" id="UP001201873">
    <property type="component" value="Unassembled WGS sequence"/>
</dbReference>
<dbReference type="InterPro" id="IPR016035">
    <property type="entry name" value="Acyl_Trfase/lysoPLipase"/>
</dbReference>
<feature type="non-terminal residue" evidence="4">
    <location>
        <position position="204"/>
    </location>
</feature>
<reference evidence="4 5" key="1">
    <citation type="submission" date="2022-04" db="EMBL/GenBank/DDBJ databases">
        <title>Genome diversity in the genus Frankia.</title>
        <authorList>
            <person name="Carlos-Shanley C."/>
            <person name="Hahn D."/>
        </authorList>
    </citation>
    <scope>NUCLEOTIDE SEQUENCE [LARGE SCALE GENOMIC DNA]</scope>
    <source>
        <strain evidence="4 5">Ag45/Mut15</strain>
    </source>
</reference>
<sequence>MGHSQGEIAAACVAGALGLEDGARVVAVRSRLVAAELSGRGGMASVALPSEEVAERLASWGGQVSVAAVNGPSSTVVSGDPQALDEFLAGCETQEIRVRRIAVDYASHSAQVDDVVDELTAALADIAPRVPEIPFFSTVTGGPVEETVLDAGYWARNLREPVLFEPVVRGLLDSGRRVFVEVSPHPVLTVGMQETIDAAADSSA</sequence>
<keyword evidence="5" id="KW-1185">Reference proteome</keyword>
<dbReference type="InterPro" id="IPR016036">
    <property type="entry name" value="Malonyl_transacylase_ACP-bd"/>
</dbReference>
<protein>
    <submittedName>
        <fullName evidence="4">Acyltransferase domain-containing protein</fullName>
    </submittedName>
</protein>
<dbReference type="SMART" id="SM00827">
    <property type="entry name" value="PKS_AT"/>
    <property type="match status" value="1"/>
</dbReference>
<dbReference type="InterPro" id="IPR001227">
    <property type="entry name" value="Ac_transferase_dom_sf"/>
</dbReference>
<dbReference type="InterPro" id="IPR014043">
    <property type="entry name" value="Acyl_transferase_dom"/>
</dbReference>
<dbReference type="PANTHER" id="PTHR43775">
    <property type="entry name" value="FATTY ACID SYNTHASE"/>
    <property type="match status" value="1"/>
</dbReference>
<evidence type="ECO:0000256" key="1">
    <source>
        <dbReference type="ARBA" id="ARBA00022450"/>
    </source>
</evidence>
<dbReference type="SUPFAM" id="SSF52151">
    <property type="entry name" value="FabD/lysophospholipase-like"/>
    <property type="match status" value="1"/>
</dbReference>
<evidence type="ECO:0000256" key="2">
    <source>
        <dbReference type="ARBA" id="ARBA00022553"/>
    </source>
</evidence>
<dbReference type="SUPFAM" id="SSF55048">
    <property type="entry name" value="Probable ACP-binding domain of malonyl-CoA ACP transacylase"/>
    <property type="match status" value="1"/>
</dbReference>
<gene>
    <name evidence="4" type="ORF">MXD59_25965</name>
</gene>
<dbReference type="Pfam" id="PF00698">
    <property type="entry name" value="Acyl_transf_1"/>
    <property type="match status" value="1"/>
</dbReference>
<keyword evidence="4" id="KW-0012">Acyltransferase</keyword>
<dbReference type="GO" id="GO:0016746">
    <property type="term" value="F:acyltransferase activity"/>
    <property type="evidence" value="ECO:0007669"/>
    <property type="project" value="UniProtKB-KW"/>
</dbReference>
<dbReference type="PANTHER" id="PTHR43775:SF37">
    <property type="entry name" value="SI:DKEY-61P9.11"/>
    <property type="match status" value="1"/>
</dbReference>
<keyword evidence="1" id="KW-0596">Phosphopantetheine</keyword>
<accession>A0ABT0K631</accession>
<keyword evidence="4" id="KW-0808">Transferase</keyword>
<evidence type="ECO:0000313" key="5">
    <source>
        <dbReference type="Proteomes" id="UP001201873"/>
    </source>
</evidence>
<feature type="domain" description="Malonyl-CoA:ACP transacylase (MAT)" evidence="3">
    <location>
        <begin position="1"/>
        <end position="203"/>
    </location>
</feature>
<organism evidence="4 5">
    <name type="scientific">Frankia umida</name>
    <dbReference type="NCBI Taxonomy" id="573489"/>
    <lineage>
        <taxon>Bacteria</taxon>
        <taxon>Bacillati</taxon>
        <taxon>Actinomycetota</taxon>
        <taxon>Actinomycetes</taxon>
        <taxon>Frankiales</taxon>
        <taxon>Frankiaceae</taxon>
        <taxon>Frankia</taxon>
    </lineage>
</organism>